<name>A0A9D5HWU0_9BACI</name>
<feature type="domain" description="IstB-like ATP-binding" evidence="1">
    <location>
        <begin position="116"/>
        <end position="251"/>
    </location>
</feature>
<dbReference type="GO" id="GO:0006260">
    <property type="term" value="P:DNA replication"/>
    <property type="evidence" value="ECO:0007669"/>
    <property type="project" value="TreeGrafter"/>
</dbReference>
<proteinExistence type="predicted"/>
<dbReference type="SUPFAM" id="SSF52540">
    <property type="entry name" value="P-loop containing nucleoside triphosphate hydrolases"/>
    <property type="match status" value="1"/>
</dbReference>
<dbReference type="AlphaFoldDB" id="A0A9D5HWU0"/>
<dbReference type="PANTHER" id="PTHR30050:SF4">
    <property type="entry name" value="ATP-BINDING PROTEIN RV3427C IN INSERTION SEQUENCE-RELATED"/>
    <property type="match status" value="1"/>
</dbReference>
<evidence type="ECO:0000313" key="2">
    <source>
        <dbReference type="EMBL" id="KQL55977.1"/>
    </source>
</evidence>
<keyword evidence="3" id="KW-1185">Reference proteome</keyword>
<dbReference type="Gene3D" id="3.40.50.300">
    <property type="entry name" value="P-loop containing nucleotide triphosphate hydrolases"/>
    <property type="match status" value="1"/>
</dbReference>
<dbReference type="InterPro" id="IPR002611">
    <property type="entry name" value="IstB_ATP-bd"/>
</dbReference>
<comment type="caution">
    <text evidence="2">The sequence shown here is derived from an EMBL/GenBank/DDBJ whole genome shotgun (WGS) entry which is preliminary data.</text>
</comment>
<dbReference type="Pfam" id="PF01695">
    <property type="entry name" value="IstB_IS21"/>
    <property type="match status" value="1"/>
</dbReference>
<accession>A0A9D5HWU0</accession>
<gene>
    <name evidence="2" type="ORF">AN965_16885</name>
</gene>
<reference evidence="2 3" key="1">
    <citation type="submission" date="2015-09" db="EMBL/GenBank/DDBJ databases">
        <title>Genome sequencing project for genomic taxonomy and phylogenomics of Bacillus-like bacteria.</title>
        <authorList>
            <person name="Liu B."/>
            <person name="Wang J."/>
            <person name="Zhu Y."/>
            <person name="Liu G."/>
            <person name="Chen Q."/>
            <person name="Chen Z."/>
            <person name="Lan J."/>
            <person name="Che J."/>
            <person name="Ge C."/>
            <person name="Shi H."/>
            <person name="Pan Z."/>
            <person name="Liu X."/>
        </authorList>
    </citation>
    <scope>NUCLEOTIDE SEQUENCE [LARGE SCALE GENOMIC DNA]</scope>
    <source>
        <strain evidence="2 3">DSM 19153</strain>
    </source>
</reference>
<dbReference type="InterPro" id="IPR027417">
    <property type="entry name" value="P-loop_NTPase"/>
</dbReference>
<organism evidence="2 3">
    <name type="scientific">Alkalicoccobacillus plakortidis</name>
    <dbReference type="NCBI Taxonomy" id="444060"/>
    <lineage>
        <taxon>Bacteria</taxon>
        <taxon>Bacillati</taxon>
        <taxon>Bacillota</taxon>
        <taxon>Bacilli</taxon>
        <taxon>Bacillales</taxon>
        <taxon>Bacillaceae</taxon>
        <taxon>Alkalicoccobacillus</taxon>
    </lineage>
</organism>
<dbReference type="EMBL" id="LJJD01000036">
    <property type="protein sequence ID" value="KQL55977.1"/>
    <property type="molecule type" value="Genomic_DNA"/>
</dbReference>
<evidence type="ECO:0000313" key="3">
    <source>
        <dbReference type="Proteomes" id="UP000051061"/>
    </source>
</evidence>
<dbReference type="Proteomes" id="UP000051061">
    <property type="component" value="Unassembled WGS sequence"/>
</dbReference>
<sequence>MEQNTTNFPSKDGGAECPHCGEFIRQIEIEIMNRKKIVQPVCECVTRKMKEEEIKRERFVQDKTTKRLFNISTMGEKFANSTFESFIHRSGTEKPFKAARKYVNEFEEFGGTSLGIWGSYGNGKSHIAAAVANELNSKGHTVVFQTTKDMLDKLKSTFGDKSNFKYDEVIRALVTCDLLVLDDIGAEKVTEWVEETFFGIIDHRYRKKRPIFYTSNLKPSELHEKIGGRSVDRLSEMCITIENKATSYRKELAKERLINFAKDLEA</sequence>
<evidence type="ECO:0000259" key="1">
    <source>
        <dbReference type="Pfam" id="PF01695"/>
    </source>
</evidence>
<dbReference type="PANTHER" id="PTHR30050">
    <property type="entry name" value="CHROMOSOMAL REPLICATION INITIATOR PROTEIN DNAA"/>
    <property type="match status" value="1"/>
</dbReference>
<dbReference type="NCBIfam" id="NF005992">
    <property type="entry name" value="PRK08116.1"/>
    <property type="match status" value="1"/>
</dbReference>
<dbReference type="GO" id="GO:0005524">
    <property type="term" value="F:ATP binding"/>
    <property type="evidence" value="ECO:0007669"/>
    <property type="project" value="InterPro"/>
</dbReference>
<protein>
    <recommendedName>
        <fullName evidence="1">IstB-like ATP-binding domain-containing protein</fullName>
    </recommendedName>
</protein>